<dbReference type="PANTHER" id="PTHR47074">
    <property type="entry name" value="BNAC02G40300D PROTEIN"/>
    <property type="match status" value="1"/>
</dbReference>
<evidence type="ECO:0000313" key="2">
    <source>
        <dbReference type="EMBL" id="GAU28751.1"/>
    </source>
</evidence>
<accession>A0A2Z6MA87</accession>
<evidence type="ECO:0000259" key="1">
    <source>
        <dbReference type="Pfam" id="PF13456"/>
    </source>
</evidence>
<dbReference type="InterPro" id="IPR052929">
    <property type="entry name" value="RNase_H-like_EbsB-rel"/>
</dbReference>
<organism evidence="2 3">
    <name type="scientific">Trifolium subterraneum</name>
    <name type="common">Subterranean clover</name>
    <dbReference type="NCBI Taxonomy" id="3900"/>
    <lineage>
        <taxon>Eukaryota</taxon>
        <taxon>Viridiplantae</taxon>
        <taxon>Streptophyta</taxon>
        <taxon>Embryophyta</taxon>
        <taxon>Tracheophyta</taxon>
        <taxon>Spermatophyta</taxon>
        <taxon>Magnoliopsida</taxon>
        <taxon>eudicotyledons</taxon>
        <taxon>Gunneridae</taxon>
        <taxon>Pentapetalae</taxon>
        <taxon>rosids</taxon>
        <taxon>fabids</taxon>
        <taxon>Fabales</taxon>
        <taxon>Fabaceae</taxon>
        <taxon>Papilionoideae</taxon>
        <taxon>50 kb inversion clade</taxon>
        <taxon>NPAAA clade</taxon>
        <taxon>Hologalegina</taxon>
        <taxon>IRL clade</taxon>
        <taxon>Trifolieae</taxon>
        <taxon>Trifolium</taxon>
    </lineage>
</organism>
<dbReference type="InterPro" id="IPR036397">
    <property type="entry name" value="RNaseH_sf"/>
</dbReference>
<dbReference type="InterPro" id="IPR012337">
    <property type="entry name" value="RNaseH-like_sf"/>
</dbReference>
<proteinExistence type="predicted"/>
<dbReference type="InterPro" id="IPR002156">
    <property type="entry name" value="RNaseH_domain"/>
</dbReference>
<dbReference type="Pfam" id="PF13456">
    <property type="entry name" value="RVT_3"/>
    <property type="match status" value="1"/>
</dbReference>
<dbReference type="GO" id="GO:0003676">
    <property type="term" value="F:nucleic acid binding"/>
    <property type="evidence" value="ECO:0007669"/>
    <property type="project" value="InterPro"/>
</dbReference>
<dbReference type="PANTHER" id="PTHR47074:SF42">
    <property type="entry name" value="RNASE H TYPE-1 DOMAIN-CONTAINING PROTEIN"/>
    <property type="match status" value="1"/>
</dbReference>
<gene>
    <name evidence="2" type="ORF">TSUD_372600</name>
</gene>
<keyword evidence="3" id="KW-1185">Reference proteome</keyword>
<dbReference type="CDD" id="cd06222">
    <property type="entry name" value="RNase_H_like"/>
    <property type="match status" value="1"/>
</dbReference>
<reference evidence="3" key="1">
    <citation type="journal article" date="2017" name="Front. Plant Sci.">
        <title>Climate Clever Clovers: New Paradigm to Reduce the Environmental Footprint of Ruminants by Breeding Low Methanogenic Forages Utilizing Haplotype Variation.</title>
        <authorList>
            <person name="Kaur P."/>
            <person name="Appels R."/>
            <person name="Bayer P.E."/>
            <person name="Keeble-Gagnere G."/>
            <person name="Wang J."/>
            <person name="Hirakawa H."/>
            <person name="Shirasawa K."/>
            <person name="Vercoe P."/>
            <person name="Stefanova K."/>
            <person name="Durmic Z."/>
            <person name="Nichols P."/>
            <person name="Revell C."/>
            <person name="Isobe S.N."/>
            <person name="Edwards D."/>
            <person name="Erskine W."/>
        </authorList>
    </citation>
    <scope>NUCLEOTIDE SEQUENCE [LARGE SCALE GENOMIC DNA]</scope>
    <source>
        <strain evidence="3">cv. Daliak</strain>
    </source>
</reference>
<dbReference type="AlphaFoldDB" id="A0A2Z6MA87"/>
<dbReference type="InterPro" id="IPR044730">
    <property type="entry name" value="RNase_H-like_dom_plant"/>
</dbReference>
<dbReference type="Proteomes" id="UP000242715">
    <property type="component" value="Unassembled WGS sequence"/>
</dbReference>
<name>A0A2Z6MA87_TRISU</name>
<protein>
    <recommendedName>
        <fullName evidence="1">RNase H type-1 domain-containing protein</fullName>
    </recommendedName>
</protein>
<dbReference type="SUPFAM" id="SSF53098">
    <property type="entry name" value="Ribonuclease H-like"/>
    <property type="match status" value="1"/>
</dbReference>
<sequence>MWFWLESKLNIAINCSDFMTVFASFSRNWSMLLTQVANAAVLHLIHTIWMARNGVRFNNASITVHAAITKILIMSLSWSHQLISGHTYTTEHAALQLLHLEPRIAQPVSVRLVLWKMPTVVWLKANTDGSVTHGSAACGGLFRDYSAHFWGGYAQRVDGTVLHAELMAMILAMELAHGKGWCHLWIESDSKAALQAFEDHSIVPWELRNRWSNCLFTVELTLVSHL</sequence>
<dbReference type="Gene3D" id="3.30.420.10">
    <property type="entry name" value="Ribonuclease H-like superfamily/Ribonuclease H"/>
    <property type="match status" value="1"/>
</dbReference>
<dbReference type="OrthoDB" id="1022535at2759"/>
<dbReference type="EMBL" id="DF973379">
    <property type="protein sequence ID" value="GAU28751.1"/>
    <property type="molecule type" value="Genomic_DNA"/>
</dbReference>
<feature type="domain" description="RNase H type-1" evidence="1">
    <location>
        <begin position="126"/>
        <end position="197"/>
    </location>
</feature>
<evidence type="ECO:0000313" key="3">
    <source>
        <dbReference type="Proteomes" id="UP000242715"/>
    </source>
</evidence>
<dbReference type="GO" id="GO:0004523">
    <property type="term" value="F:RNA-DNA hybrid ribonuclease activity"/>
    <property type="evidence" value="ECO:0007669"/>
    <property type="project" value="InterPro"/>
</dbReference>